<dbReference type="Pfam" id="PF03388">
    <property type="entry name" value="Lectin_leg-like"/>
    <property type="match status" value="1"/>
</dbReference>
<dbReference type="PANTHER" id="PTHR12223:SF45">
    <property type="entry name" value="RE50040P"/>
    <property type="match status" value="1"/>
</dbReference>
<feature type="domain" description="L-type lectin-like" evidence="6">
    <location>
        <begin position="8"/>
        <end position="231"/>
    </location>
</feature>
<keyword evidence="5" id="KW-0472">Membrane</keyword>
<dbReference type="GO" id="GO:0005793">
    <property type="term" value="C:endoplasmic reticulum-Golgi intermediate compartment"/>
    <property type="evidence" value="ECO:0007669"/>
    <property type="project" value="TreeGrafter"/>
</dbReference>
<dbReference type="InterPro" id="IPR013320">
    <property type="entry name" value="ConA-like_dom_sf"/>
</dbReference>
<dbReference type="Proteomes" id="UP000008909">
    <property type="component" value="Unassembled WGS sequence"/>
</dbReference>
<dbReference type="PROSITE" id="PS51328">
    <property type="entry name" value="L_LECTIN_LIKE"/>
    <property type="match status" value="1"/>
</dbReference>
<dbReference type="Gene3D" id="2.60.120.200">
    <property type="match status" value="1"/>
</dbReference>
<comment type="subcellular location">
    <subcellularLocation>
        <location evidence="1">Membrane</location>
        <topology evidence="1">Single-pass type I membrane protein</topology>
    </subcellularLocation>
</comment>
<reference evidence="7" key="1">
    <citation type="journal article" date="2011" name="Genome Biol.">
        <title>The draft genome of the carcinogenic human liver fluke Clonorchis sinensis.</title>
        <authorList>
            <person name="Wang X."/>
            <person name="Chen W."/>
            <person name="Huang Y."/>
            <person name="Sun J."/>
            <person name="Men J."/>
            <person name="Liu H."/>
            <person name="Luo F."/>
            <person name="Guo L."/>
            <person name="Lv X."/>
            <person name="Deng C."/>
            <person name="Zhou C."/>
            <person name="Fan Y."/>
            <person name="Li X."/>
            <person name="Huang L."/>
            <person name="Hu Y."/>
            <person name="Liang C."/>
            <person name="Hu X."/>
            <person name="Xu J."/>
            <person name="Yu X."/>
        </authorList>
    </citation>
    <scope>NUCLEOTIDE SEQUENCE [LARGE SCALE GENOMIC DNA]</scope>
    <source>
        <strain evidence="7">Henan</strain>
    </source>
</reference>
<evidence type="ECO:0000313" key="8">
    <source>
        <dbReference type="Proteomes" id="UP000008909"/>
    </source>
</evidence>
<dbReference type="GO" id="GO:0005537">
    <property type="term" value="F:D-mannose binding"/>
    <property type="evidence" value="ECO:0007669"/>
    <property type="project" value="TreeGrafter"/>
</dbReference>
<dbReference type="InterPro" id="IPR051136">
    <property type="entry name" value="Intracellular_Lectin-GPT"/>
</dbReference>
<evidence type="ECO:0000259" key="6">
    <source>
        <dbReference type="PROSITE" id="PS51328"/>
    </source>
</evidence>
<dbReference type="EMBL" id="DF143929">
    <property type="protein sequence ID" value="GAA54841.1"/>
    <property type="molecule type" value="Genomic_DNA"/>
</dbReference>
<sequence>MWQNFGRTHELIARNQFAESLSDSKVLPIGWFSYGSAVFEPDHVRLTQDVRSQTGGLQCTAPMMYRDWEIHLTFHVHSSGKTLVGDGFAFWYTEQPISMGSAFGSREVFRGLGIFFDTYANQNGAHSHEHPYISAMVSDGKNAYDHDKDGTLTELAGCSTDFRNHERAKAIVRFVRDQLSLKLFYPDAEKEVECFSVDGVHLPIGYYLGVSAATGDLSDTHDIVSVKTFEVDAERTPEELSVDAAQIEPSSGHAAPPRQFSITCFATLFVQQLFVDNWGLSRRSHDGPVSETNFGENLMKNSLEQLDVPTNTMTLMKSICLSRRSQDNSVDFTNRVRTTIGKSMVTVGKLRGSYVISASRLLLSGLEQAGSISAPVLPAGVSLFASGRVRKKGTADIDYAEALASTVVRGRKARLYTRMNLRRMKRVKIEDQLLPPQTEDYLSQIIADETKTKKQTSPENNVLVKTQVSRILQLPDTSLSDRSPVKVEHTVVVRLAHFILEKIARALSIRIDFLRMNLSRAPVKLECVARHEQFVLPLLNTLGSFSIRMRTKEGEPSANPTVSGTRFLVCMLKTPARKSTIYITNSFDFANKTAGIPLKIDLIMVDFVVKSMHADVSGMSVLKIDKIVNQAQQESPDEVNRKTHTTSSAQIYETAGKVSQTTMIHTKSCTHKSFRVLCFHAPSEDLLNFAKNSLPQMREPIVDMSRFVIGLRVTKQGGTSNHRIRLSKISVYLVSIITDRNNSLSAPVDLFLVRREGFGNNWHLTSSLHLAIQTVTYLN</sequence>
<evidence type="ECO:0000256" key="2">
    <source>
        <dbReference type="ARBA" id="ARBA00022692"/>
    </source>
</evidence>
<protein>
    <submittedName>
        <fullName evidence="7">Lectin mannose-binding 2</fullName>
    </submittedName>
</protein>
<organism evidence="7 8">
    <name type="scientific">Clonorchis sinensis</name>
    <name type="common">Chinese liver fluke</name>
    <dbReference type="NCBI Taxonomy" id="79923"/>
    <lineage>
        <taxon>Eukaryota</taxon>
        <taxon>Metazoa</taxon>
        <taxon>Spiralia</taxon>
        <taxon>Lophotrochozoa</taxon>
        <taxon>Platyhelminthes</taxon>
        <taxon>Trematoda</taxon>
        <taxon>Digenea</taxon>
        <taxon>Opisthorchiida</taxon>
        <taxon>Opisthorchiata</taxon>
        <taxon>Opisthorchiidae</taxon>
        <taxon>Clonorchis</taxon>
    </lineage>
</organism>
<keyword evidence="2" id="KW-0812">Transmembrane</keyword>
<keyword evidence="3" id="KW-0732">Signal</keyword>
<proteinExistence type="predicted"/>
<dbReference type="GO" id="GO:0030134">
    <property type="term" value="C:COPII-coated ER to Golgi transport vesicle"/>
    <property type="evidence" value="ECO:0007669"/>
    <property type="project" value="TreeGrafter"/>
</dbReference>
<keyword evidence="8" id="KW-1185">Reference proteome</keyword>
<dbReference type="SUPFAM" id="SSF49899">
    <property type="entry name" value="Concanavalin A-like lectins/glucanases"/>
    <property type="match status" value="1"/>
</dbReference>
<dbReference type="GO" id="GO:0005789">
    <property type="term" value="C:endoplasmic reticulum membrane"/>
    <property type="evidence" value="ECO:0007669"/>
    <property type="project" value="TreeGrafter"/>
</dbReference>
<dbReference type="GO" id="GO:0000139">
    <property type="term" value="C:Golgi membrane"/>
    <property type="evidence" value="ECO:0007669"/>
    <property type="project" value="TreeGrafter"/>
</dbReference>
<evidence type="ECO:0000313" key="7">
    <source>
        <dbReference type="EMBL" id="GAA54841.1"/>
    </source>
</evidence>
<evidence type="ECO:0000256" key="1">
    <source>
        <dbReference type="ARBA" id="ARBA00004479"/>
    </source>
</evidence>
<evidence type="ECO:0000256" key="3">
    <source>
        <dbReference type="ARBA" id="ARBA00022729"/>
    </source>
</evidence>
<evidence type="ECO:0000256" key="4">
    <source>
        <dbReference type="ARBA" id="ARBA00022989"/>
    </source>
</evidence>
<dbReference type="InterPro" id="IPR005052">
    <property type="entry name" value="Lectin_leg"/>
</dbReference>
<dbReference type="PANTHER" id="PTHR12223">
    <property type="entry name" value="VESICULAR MANNOSE-BINDING LECTIN"/>
    <property type="match status" value="1"/>
</dbReference>
<keyword evidence="4" id="KW-1133">Transmembrane helix</keyword>
<dbReference type="GO" id="GO:0006888">
    <property type="term" value="P:endoplasmic reticulum to Golgi vesicle-mediated transport"/>
    <property type="evidence" value="ECO:0007669"/>
    <property type="project" value="TreeGrafter"/>
</dbReference>
<name>G7YPG0_CLOSI</name>
<accession>G7YPG0</accession>
<gene>
    <name evidence="7" type="ORF">CLF_105789</name>
</gene>
<reference key="2">
    <citation type="submission" date="2011-10" db="EMBL/GenBank/DDBJ databases">
        <title>The genome and transcriptome sequence of Clonorchis sinensis provide insights into the carcinogenic liver fluke.</title>
        <authorList>
            <person name="Wang X."/>
            <person name="Huang Y."/>
            <person name="Chen W."/>
            <person name="Liu H."/>
            <person name="Guo L."/>
            <person name="Chen Y."/>
            <person name="Luo F."/>
            <person name="Zhou W."/>
            <person name="Sun J."/>
            <person name="Mao Q."/>
            <person name="Liang P."/>
            <person name="Zhou C."/>
            <person name="Tian Y."/>
            <person name="Men J."/>
            <person name="Lv X."/>
            <person name="Huang L."/>
            <person name="Zhou J."/>
            <person name="Hu Y."/>
            <person name="Li R."/>
            <person name="Zhang F."/>
            <person name="Lei H."/>
            <person name="Li X."/>
            <person name="Hu X."/>
            <person name="Liang C."/>
            <person name="Xu J."/>
            <person name="Wu Z."/>
            <person name="Yu X."/>
        </authorList>
    </citation>
    <scope>NUCLEOTIDE SEQUENCE</scope>
    <source>
        <strain>Henan</strain>
    </source>
</reference>
<evidence type="ECO:0000256" key="5">
    <source>
        <dbReference type="ARBA" id="ARBA00023136"/>
    </source>
</evidence>
<dbReference type="AlphaFoldDB" id="G7YPG0"/>